<dbReference type="EMBL" id="JH393258">
    <property type="protein sequence ID" value="EHJ92929.1"/>
    <property type="molecule type" value="Genomic_DNA"/>
</dbReference>
<gene>
    <name evidence="1" type="ORF">KUC_2890</name>
    <name evidence="2" type="ORF">KUC_2891</name>
</gene>
<dbReference type="AlphaFoldDB" id="A0A7U9C164"/>
<reference evidence="2" key="1">
    <citation type="submission" date="2011-10" db="EMBL/GenBank/DDBJ databases">
        <authorList>
            <person name="Quillaguamn J."/>
            <person name="Guzmn D."/>
            <person name="Balderrama-Subieta A."/>
            <person name="Cardona-Ortuo C."/>
            <person name="Guevara-Martnez M."/>
            <person name="Callisaya-Quispe N."/>
        </authorList>
    </citation>
    <scope>NUCLEOTIDE SEQUENCE [LARGE SCALE GENOMIC DNA]</scope>
    <source>
        <strain evidence="2">LC1</strain>
    </source>
</reference>
<protein>
    <submittedName>
        <fullName evidence="2">Uncharacterized protein</fullName>
    </submittedName>
</protein>
<sequence length="49" mass="5475">MVEQLTFNQLVAGSNPARPTIQTTDQFELSDERLAYAAFRVCVVTSLNE</sequence>
<dbReference type="AntiFam" id="ANF00010">
    <property type="entry name" value="tRNA translation"/>
</dbReference>
<evidence type="ECO:0000313" key="2">
    <source>
        <dbReference type="EMBL" id="EHJ92929.1"/>
    </source>
</evidence>
<evidence type="ECO:0000313" key="1">
    <source>
        <dbReference type="EMBL" id="EHJ92928.1"/>
    </source>
</evidence>
<name>A0A7U9C164_9GAMM</name>
<dbReference type="EMBL" id="JH393258">
    <property type="protein sequence ID" value="EHJ92928.1"/>
    <property type="molecule type" value="Genomic_DNA"/>
</dbReference>
<organism evidence="2">
    <name type="scientific">Vreelandella boliviensis LC1</name>
    <dbReference type="NCBI Taxonomy" id="1072583"/>
    <lineage>
        <taxon>Bacteria</taxon>
        <taxon>Pseudomonadati</taxon>
        <taxon>Pseudomonadota</taxon>
        <taxon>Gammaproteobacteria</taxon>
        <taxon>Oceanospirillales</taxon>
        <taxon>Halomonadaceae</taxon>
        <taxon>Vreelandella</taxon>
    </lineage>
</organism>
<proteinExistence type="predicted"/>
<dbReference type="Proteomes" id="UP000005756">
    <property type="component" value="Unassembled WGS sequence"/>
</dbReference>
<accession>A0A7U9C164</accession>